<dbReference type="PANTHER" id="PTHR36109:SF2">
    <property type="entry name" value="MEMBRANE PROTEIN"/>
    <property type="match status" value="1"/>
</dbReference>
<reference evidence="3" key="1">
    <citation type="submission" date="2016-12" db="EMBL/GenBank/DDBJ databases">
        <title>Comparative genomics of four Isosphaeraceae planctomycetes: a common pool of plasmids and glycoside hydrolase genes.</title>
        <authorList>
            <person name="Ivanova A."/>
        </authorList>
    </citation>
    <scope>NUCLEOTIDE SEQUENCE [LARGE SCALE GENOMIC DNA]</scope>
    <source>
        <strain evidence="3">PX4</strain>
    </source>
</reference>
<evidence type="ECO:0000313" key="2">
    <source>
        <dbReference type="EMBL" id="APW63367.1"/>
    </source>
</evidence>
<evidence type="ECO:0008006" key="4">
    <source>
        <dbReference type="Google" id="ProtNLM"/>
    </source>
</evidence>
<protein>
    <recommendedName>
        <fullName evidence="4">General stress protein 17M-like domain-containing protein</fullName>
    </recommendedName>
</protein>
<dbReference type="EMBL" id="CP019082">
    <property type="protein sequence ID" value="APW63367.1"/>
    <property type="molecule type" value="Genomic_DNA"/>
</dbReference>
<sequence>MQSRQNYTVIGVFENEADADRAVAELYRDGFRDDQIGVARKHVEAVVGETIEGGTEAGPGAVTGAVAGLGLGALAGLGVLSGVIPVIGPAIAGGTLGVILSNAAAGAGIAGLIGALVGAGVPEHEARYYHDEFAAGRTIVTVNTMDKSNEAKEILRRNRAYDMSSRATPVDEPKRVDVAVHRDDVGGKSEKASTRLDTDDFEDDFS</sequence>
<keyword evidence="3" id="KW-1185">Reference proteome</keyword>
<accession>A0A1U7CWP3</accession>
<dbReference type="PANTHER" id="PTHR36109">
    <property type="entry name" value="MEMBRANE PROTEIN-RELATED"/>
    <property type="match status" value="1"/>
</dbReference>
<dbReference type="STRING" id="1387353.BSF38_04932"/>
<evidence type="ECO:0000256" key="1">
    <source>
        <dbReference type="SAM" id="MobiDB-lite"/>
    </source>
</evidence>
<name>A0A1U7CWP3_9BACT</name>
<evidence type="ECO:0000313" key="3">
    <source>
        <dbReference type="Proteomes" id="UP000186309"/>
    </source>
</evidence>
<proteinExistence type="predicted"/>
<organism evidence="2 3">
    <name type="scientific">Paludisphaera borealis</name>
    <dbReference type="NCBI Taxonomy" id="1387353"/>
    <lineage>
        <taxon>Bacteria</taxon>
        <taxon>Pseudomonadati</taxon>
        <taxon>Planctomycetota</taxon>
        <taxon>Planctomycetia</taxon>
        <taxon>Isosphaerales</taxon>
        <taxon>Isosphaeraceae</taxon>
        <taxon>Paludisphaera</taxon>
    </lineage>
</organism>
<gene>
    <name evidence="2" type="ORF">BSF38_04932</name>
</gene>
<feature type="region of interest" description="Disordered" evidence="1">
    <location>
        <begin position="164"/>
        <end position="206"/>
    </location>
</feature>
<dbReference type="Proteomes" id="UP000186309">
    <property type="component" value="Chromosome"/>
</dbReference>
<dbReference type="AlphaFoldDB" id="A0A1U7CWP3"/>
<dbReference type="KEGG" id="pbor:BSF38_04932"/>
<feature type="compositionally biased region" description="Basic and acidic residues" evidence="1">
    <location>
        <begin position="169"/>
        <end position="198"/>
    </location>
</feature>
<dbReference type="RefSeq" id="WP_076349720.1">
    <property type="nucleotide sequence ID" value="NZ_CP019082.1"/>
</dbReference>
<dbReference type="InterPro" id="IPR052948">
    <property type="entry name" value="Low_temp-induced_all0457"/>
</dbReference>